<comment type="similarity">
    <text evidence="1">Belongs to the methyltransferase superfamily.</text>
</comment>
<evidence type="ECO:0000259" key="4">
    <source>
        <dbReference type="Pfam" id="PF08241"/>
    </source>
</evidence>
<evidence type="ECO:0000313" key="6">
    <source>
        <dbReference type="Proteomes" id="UP000295680"/>
    </source>
</evidence>
<dbReference type="PANTHER" id="PTHR44942">
    <property type="entry name" value="METHYLTRANSF_11 DOMAIN-CONTAINING PROTEIN"/>
    <property type="match status" value="1"/>
</dbReference>
<dbReference type="CDD" id="cd02440">
    <property type="entry name" value="AdoMet_MTases"/>
    <property type="match status" value="1"/>
</dbReference>
<dbReference type="Proteomes" id="UP000295680">
    <property type="component" value="Unassembled WGS sequence"/>
</dbReference>
<dbReference type="Gene3D" id="3.40.50.150">
    <property type="entry name" value="Vaccinia Virus protein VP39"/>
    <property type="match status" value="1"/>
</dbReference>
<proteinExistence type="inferred from homology"/>
<name>A0A4R2JKI7_9PSEU</name>
<keyword evidence="3 5" id="KW-0808">Transferase</keyword>
<accession>A0A4R2JKI7</accession>
<dbReference type="EMBL" id="SLWS01000004">
    <property type="protein sequence ID" value="TCO59337.1"/>
    <property type="molecule type" value="Genomic_DNA"/>
</dbReference>
<keyword evidence="2 5" id="KW-0489">Methyltransferase</keyword>
<evidence type="ECO:0000256" key="3">
    <source>
        <dbReference type="ARBA" id="ARBA00022679"/>
    </source>
</evidence>
<dbReference type="RefSeq" id="WP_165960478.1">
    <property type="nucleotide sequence ID" value="NZ_SLWS01000004.1"/>
</dbReference>
<organism evidence="5 6">
    <name type="scientific">Actinocrispum wychmicini</name>
    <dbReference type="NCBI Taxonomy" id="1213861"/>
    <lineage>
        <taxon>Bacteria</taxon>
        <taxon>Bacillati</taxon>
        <taxon>Actinomycetota</taxon>
        <taxon>Actinomycetes</taxon>
        <taxon>Pseudonocardiales</taxon>
        <taxon>Pseudonocardiaceae</taxon>
        <taxon>Actinocrispum</taxon>
    </lineage>
</organism>
<sequence>MTESGTRGLSFGEIADRYDRFRPGVPAAALDWLLPDGCETVVDLAAGTGALTRRLVDLVQYVVAVEPDPRMRETLARNCPEARLLPGTAERMFLPDGSADALLISMAWHWMDPRRAMPEIARVLRGGGTFGVLWNHRDLSVSWVADLDRFTRAQRVRESGRGVAAQAPSRDVMDPPTGSLFSPLVELRLTWSMPVTAEEIVGLMGTDASAIALSTEARHAVDERVAGYLRAELGLSGDRTIDLPMACRCLRTTRNPDAAP</sequence>
<evidence type="ECO:0000256" key="1">
    <source>
        <dbReference type="ARBA" id="ARBA00008361"/>
    </source>
</evidence>
<gene>
    <name evidence="5" type="ORF">EV192_104178</name>
</gene>
<dbReference type="InterPro" id="IPR051052">
    <property type="entry name" value="Diverse_substrate_MTase"/>
</dbReference>
<dbReference type="AlphaFoldDB" id="A0A4R2JKI7"/>
<evidence type="ECO:0000313" key="5">
    <source>
        <dbReference type="EMBL" id="TCO59337.1"/>
    </source>
</evidence>
<dbReference type="InterPro" id="IPR029063">
    <property type="entry name" value="SAM-dependent_MTases_sf"/>
</dbReference>
<keyword evidence="6" id="KW-1185">Reference proteome</keyword>
<reference evidence="5 6" key="1">
    <citation type="submission" date="2019-03" db="EMBL/GenBank/DDBJ databases">
        <title>Genomic Encyclopedia of Type Strains, Phase IV (KMG-IV): sequencing the most valuable type-strain genomes for metagenomic binning, comparative biology and taxonomic classification.</title>
        <authorList>
            <person name="Goeker M."/>
        </authorList>
    </citation>
    <scope>NUCLEOTIDE SEQUENCE [LARGE SCALE GENOMIC DNA]</scope>
    <source>
        <strain evidence="5 6">DSM 45934</strain>
    </source>
</reference>
<evidence type="ECO:0000256" key="2">
    <source>
        <dbReference type="ARBA" id="ARBA00022603"/>
    </source>
</evidence>
<dbReference type="Pfam" id="PF08241">
    <property type="entry name" value="Methyltransf_11"/>
    <property type="match status" value="1"/>
</dbReference>
<dbReference type="GO" id="GO:0032259">
    <property type="term" value="P:methylation"/>
    <property type="evidence" value="ECO:0007669"/>
    <property type="project" value="UniProtKB-KW"/>
</dbReference>
<protein>
    <submittedName>
        <fullName evidence="5">Methyltransferase family protein</fullName>
    </submittedName>
</protein>
<comment type="caution">
    <text evidence="5">The sequence shown here is derived from an EMBL/GenBank/DDBJ whole genome shotgun (WGS) entry which is preliminary data.</text>
</comment>
<feature type="domain" description="Methyltransferase type 11" evidence="4">
    <location>
        <begin position="42"/>
        <end position="130"/>
    </location>
</feature>
<dbReference type="InterPro" id="IPR013216">
    <property type="entry name" value="Methyltransf_11"/>
</dbReference>
<dbReference type="PANTHER" id="PTHR44942:SF4">
    <property type="entry name" value="METHYLTRANSFERASE TYPE 11 DOMAIN-CONTAINING PROTEIN"/>
    <property type="match status" value="1"/>
</dbReference>
<dbReference type="SUPFAM" id="SSF53335">
    <property type="entry name" value="S-adenosyl-L-methionine-dependent methyltransferases"/>
    <property type="match status" value="1"/>
</dbReference>
<dbReference type="GO" id="GO:0008757">
    <property type="term" value="F:S-adenosylmethionine-dependent methyltransferase activity"/>
    <property type="evidence" value="ECO:0007669"/>
    <property type="project" value="InterPro"/>
</dbReference>